<evidence type="ECO:0000256" key="4">
    <source>
        <dbReference type="ARBA" id="ARBA00022737"/>
    </source>
</evidence>
<feature type="binding site" evidence="9">
    <location>
        <begin position="477"/>
        <end position="484"/>
    </location>
    <ligand>
        <name>ATP</name>
        <dbReference type="ChEBI" id="CHEBI:30616"/>
    </ligand>
</feature>
<feature type="transmembrane region" description="Helical" evidence="11">
    <location>
        <begin position="66"/>
        <end position="87"/>
    </location>
</feature>
<evidence type="ECO:0000256" key="1">
    <source>
        <dbReference type="ARBA" id="ARBA00004651"/>
    </source>
</evidence>
<dbReference type="InterPro" id="IPR023837">
    <property type="entry name" value="EccCb-like_Actinobacteria"/>
</dbReference>
<evidence type="ECO:0000313" key="13">
    <source>
        <dbReference type="EMBL" id="GLZ77209.1"/>
    </source>
</evidence>
<dbReference type="NCBIfam" id="TIGR03924">
    <property type="entry name" value="T7SS_EccC_a"/>
    <property type="match status" value="1"/>
</dbReference>
<feature type="binding site" evidence="9">
    <location>
        <begin position="1119"/>
        <end position="1126"/>
    </location>
    <ligand>
        <name>ATP</name>
        <dbReference type="ChEBI" id="CHEBI:30616"/>
    </ligand>
</feature>
<dbReference type="GO" id="GO:0005886">
    <property type="term" value="C:plasma membrane"/>
    <property type="evidence" value="ECO:0007669"/>
    <property type="project" value="UniProtKB-SubCell"/>
</dbReference>
<name>A0A9W6W845_9ACTN</name>
<protein>
    <submittedName>
        <fullName evidence="13">Type VII secretion protein EccC</fullName>
    </submittedName>
</protein>
<evidence type="ECO:0000259" key="12">
    <source>
        <dbReference type="PROSITE" id="PS50901"/>
    </source>
</evidence>
<gene>
    <name evidence="13" type="primary">ftsK</name>
    <name evidence="13" type="ORF">Afil01_20160</name>
</gene>
<keyword evidence="7 11" id="KW-1133">Transmembrane helix</keyword>
<dbReference type="PANTHER" id="PTHR22683:SF1">
    <property type="entry name" value="TYPE VII SECRETION SYSTEM PROTEIN ESSC"/>
    <property type="match status" value="1"/>
</dbReference>
<keyword evidence="2" id="KW-1003">Cell membrane</keyword>
<feature type="binding site" evidence="9">
    <location>
        <begin position="835"/>
        <end position="842"/>
    </location>
    <ligand>
        <name>ATP</name>
        <dbReference type="ChEBI" id="CHEBI:30616"/>
    </ligand>
</feature>
<feature type="domain" description="FtsK" evidence="12">
    <location>
        <begin position="1102"/>
        <end position="1286"/>
    </location>
</feature>
<evidence type="ECO:0000256" key="2">
    <source>
        <dbReference type="ARBA" id="ARBA00022475"/>
    </source>
</evidence>
<evidence type="ECO:0000256" key="9">
    <source>
        <dbReference type="PROSITE-ProRule" id="PRU00289"/>
    </source>
</evidence>
<dbReference type="GO" id="GO:0005524">
    <property type="term" value="F:ATP binding"/>
    <property type="evidence" value="ECO:0007669"/>
    <property type="project" value="UniProtKB-UniRule"/>
</dbReference>
<dbReference type="EMBL" id="BSTX01000001">
    <property type="protein sequence ID" value="GLZ77209.1"/>
    <property type="molecule type" value="Genomic_DNA"/>
</dbReference>
<dbReference type="PROSITE" id="PS50901">
    <property type="entry name" value="FTSK"/>
    <property type="match status" value="3"/>
</dbReference>
<evidence type="ECO:0000313" key="14">
    <source>
        <dbReference type="Proteomes" id="UP001165079"/>
    </source>
</evidence>
<dbReference type="Pfam" id="PF01580">
    <property type="entry name" value="FtsK_SpoIIIE"/>
    <property type="match status" value="2"/>
</dbReference>
<keyword evidence="5 9" id="KW-0547">Nucleotide-binding</keyword>
<dbReference type="SMART" id="SM00382">
    <property type="entry name" value="AAA"/>
    <property type="match status" value="3"/>
</dbReference>
<keyword evidence="14" id="KW-1185">Reference proteome</keyword>
<dbReference type="GO" id="GO:0003677">
    <property type="term" value="F:DNA binding"/>
    <property type="evidence" value="ECO:0007669"/>
    <property type="project" value="InterPro"/>
</dbReference>
<accession>A0A9W6W845</accession>
<keyword evidence="6 9" id="KW-0067">ATP-binding</keyword>
<dbReference type="InterPro" id="IPR023836">
    <property type="entry name" value="EccCa-like_Actinobacteria"/>
</dbReference>
<dbReference type="InterPro" id="IPR002543">
    <property type="entry name" value="FtsK_dom"/>
</dbReference>
<feature type="transmembrane region" description="Helical" evidence="11">
    <location>
        <begin position="38"/>
        <end position="59"/>
    </location>
</feature>
<evidence type="ECO:0000256" key="10">
    <source>
        <dbReference type="SAM" id="MobiDB-lite"/>
    </source>
</evidence>
<comment type="caution">
    <text evidence="13">The sequence shown here is derived from an EMBL/GenBank/DDBJ whole genome shotgun (WGS) entry which is preliminary data.</text>
</comment>
<dbReference type="Gene3D" id="3.40.50.300">
    <property type="entry name" value="P-loop containing nucleotide triphosphate hydrolases"/>
    <property type="match status" value="4"/>
</dbReference>
<comment type="subcellular location">
    <subcellularLocation>
        <location evidence="1">Cell membrane</location>
        <topology evidence="1">Multi-pass membrane protein</topology>
    </subcellularLocation>
</comment>
<dbReference type="PANTHER" id="PTHR22683">
    <property type="entry name" value="SPORULATION PROTEIN RELATED"/>
    <property type="match status" value="1"/>
</dbReference>
<dbReference type="NCBIfam" id="TIGR03925">
    <property type="entry name" value="T7SS_EccC_b"/>
    <property type="match status" value="1"/>
</dbReference>
<dbReference type="SUPFAM" id="SSF52540">
    <property type="entry name" value="P-loop containing nucleoside triphosphate hydrolases"/>
    <property type="match status" value="3"/>
</dbReference>
<dbReference type="InterPro" id="IPR050206">
    <property type="entry name" value="FtsK/SpoIIIE/SftA"/>
</dbReference>
<evidence type="ECO:0000256" key="8">
    <source>
        <dbReference type="ARBA" id="ARBA00023136"/>
    </source>
</evidence>
<reference evidence="13" key="1">
    <citation type="submission" date="2023-03" db="EMBL/GenBank/DDBJ databases">
        <title>Actinorhabdospora filicis NBRC 111898.</title>
        <authorList>
            <person name="Ichikawa N."/>
            <person name="Sato H."/>
            <person name="Tonouchi N."/>
        </authorList>
    </citation>
    <scope>NUCLEOTIDE SEQUENCE</scope>
    <source>
        <strain evidence="13">NBRC 111898</strain>
    </source>
</reference>
<keyword evidence="8 11" id="KW-0472">Membrane</keyword>
<dbReference type="Proteomes" id="UP001165079">
    <property type="component" value="Unassembled WGS sequence"/>
</dbReference>
<dbReference type="RefSeq" id="WP_285662339.1">
    <property type="nucleotide sequence ID" value="NZ_BSTX01000001.1"/>
</dbReference>
<organism evidence="13 14">
    <name type="scientific">Actinorhabdospora filicis</name>
    <dbReference type="NCBI Taxonomy" id="1785913"/>
    <lineage>
        <taxon>Bacteria</taxon>
        <taxon>Bacillati</taxon>
        <taxon>Actinomycetota</taxon>
        <taxon>Actinomycetes</taxon>
        <taxon>Micromonosporales</taxon>
        <taxon>Micromonosporaceae</taxon>
        <taxon>Actinorhabdospora</taxon>
    </lineage>
</organism>
<evidence type="ECO:0000256" key="5">
    <source>
        <dbReference type="ARBA" id="ARBA00022741"/>
    </source>
</evidence>
<evidence type="ECO:0000256" key="11">
    <source>
        <dbReference type="SAM" id="Phobius"/>
    </source>
</evidence>
<feature type="domain" description="FtsK" evidence="12">
    <location>
        <begin position="817"/>
        <end position="1008"/>
    </location>
</feature>
<feature type="region of interest" description="Disordered" evidence="10">
    <location>
        <begin position="1"/>
        <end position="29"/>
    </location>
</feature>
<evidence type="ECO:0000256" key="7">
    <source>
        <dbReference type="ARBA" id="ARBA00022989"/>
    </source>
</evidence>
<proteinExistence type="predicted"/>
<dbReference type="InterPro" id="IPR003593">
    <property type="entry name" value="AAA+_ATPase"/>
</dbReference>
<dbReference type="InterPro" id="IPR027417">
    <property type="entry name" value="P-loop_NTPase"/>
</dbReference>
<evidence type="ECO:0000256" key="6">
    <source>
        <dbReference type="ARBA" id="ARBA00022840"/>
    </source>
</evidence>
<keyword evidence="4" id="KW-0677">Repeat</keyword>
<evidence type="ECO:0000256" key="3">
    <source>
        <dbReference type="ARBA" id="ARBA00022692"/>
    </source>
</evidence>
<feature type="domain" description="FtsK" evidence="12">
    <location>
        <begin position="454"/>
        <end position="654"/>
    </location>
</feature>
<keyword evidence="3 11" id="KW-0812">Transmembrane</keyword>
<sequence length="1322" mass="143925">MGTVVFTRPPRRKGPAMPGGELLLEPPPDLPTPTQRSMGQYLMLLPMVAMVGAMAFMYAGRGGGTMMMVIGGLFGVSMLGMFAGSFLSSGGDQKAEQTIQRRDYMRYLAQTRRQVRRAASQQRKAVLWRHPAPGVLWSFVHSSRLWERRYGDPDFGEVRVAIGRQRLAVSMTPPETKPVEDLEPMSALALRRFVRAHGNLPNMPMAIQLRAFRRVVFRGEDDIARGLIRAMLCQAAAFHSPADLKIAVVAGRGTLPEWEWVKWLPHARHDREIDALGQRRLIVESMTELEEMLADELANRSRAAGDQGAFTDRPQVIVVSDGGDVDADCDLAGTGLAGVTVLDLSGLVPRHPGDWLLRLDVEPDAVHMGLKGRTSLLGVPDALSPAQATAVARRLARYRPSLVTSASEPLAVSAELPDLLGVGDVGHLDPLAIWRPNRPTADRLNIPLGLDPDGAKIFLDLKEAAQGGMGPHGLIIGATGSGKSELLRTIVSALAITHSSEELNFVLVDFKGGATFATLDRLPHTSAVITNLEDELHLVDRMADAIAGEMTRRQELLRAAGNFVSQRDYEKARRAGADLSPLPSLLIICDEFSELLSAKPEFTELFVMIGRLGRSLGVHLLLASQRLEEGKLRGLDSHLSYRIGLRTFSAMESRTVLGVADAYELPQAPGHGFLKIDTATMLRFRSAYVSGPYRGSGADATGGMSTRDQVQDFTAAYVAPPADLLPSGPIPVSSDEPENPDDIVKNSMLAVITNRLAGKGVPAHKVWLDPLDEAPPLSELYPLLHPDEERGLHPLGWDGGTLSVPVGLVDRPYEQRRDMLTVDVSGAGGNVLVIGGTQSGKSTALRTLITSLSLTHTPRQVQFYCLDFGGGTLRPLADLPHVGGVAGRRQVDQVRRTIAEMATLLDEREAVFAEHGIDSMSSYRERKARGDFAHDPFGDAFLVIDGWPTIRSDFEDLEDEILVIAQRGLAFGVHLMLATNRWTDMRAALRDLLGTRLELRLGDPTESEIDRKAARNVPDRAPGRGLSPDGMQMLVALPRVDGRGGSFDLADGVRDLVTRTAKAWHGLPAPAVRLLPARVDLAEVVPPVTSTVVPIGLSESQLAPIGLDLQAEPHFLAFGDGESGKTNLLRMLAGQLSLRFTPAQARFLVVDYRRTLLGEISKEHLAGYAANTEEAVNLMRNANEAIRIRLPGSDVTPEQLRARSWWSGPDLYVFVDDYDIVAGGSQNPIMELQDLLAQARDVGLHLILTRRMGGASRAMYEPVIQRLRELQSPGLLMSGSKEEGLLLGDIRPVPRPPGRGTLVRRSGNELIQLAWSPPRHGE</sequence>